<evidence type="ECO:0008006" key="8">
    <source>
        <dbReference type="Google" id="ProtNLM"/>
    </source>
</evidence>
<protein>
    <recommendedName>
        <fullName evidence="8">KIAA0895</fullName>
    </recommendedName>
</protein>
<evidence type="ECO:0000256" key="2">
    <source>
        <dbReference type="ARBA" id="ARBA00022670"/>
    </source>
</evidence>
<dbReference type="EMBL" id="OW240917">
    <property type="protein sequence ID" value="CAH2301545.1"/>
    <property type="molecule type" value="Genomic_DNA"/>
</dbReference>
<gene>
    <name evidence="6" type="ORF">PECUL_23A006737</name>
</gene>
<dbReference type="PANTHER" id="PTHR31817:SF3">
    <property type="entry name" value="TYROSINE CARBOXYPEPTIDASE MATCAP2-RELATED"/>
    <property type="match status" value="1"/>
</dbReference>
<name>A0AAD1SHC7_PELCU</name>
<reference evidence="6" key="1">
    <citation type="submission" date="2022-03" db="EMBL/GenBank/DDBJ databases">
        <authorList>
            <person name="Alioto T."/>
            <person name="Alioto T."/>
            <person name="Gomez Garrido J."/>
        </authorList>
    </citation>
    <scope>NUCLEOTIDE SEQUENCE</scope>
</reference>
<feature type="compositionally biased region" description="Polar residues" evidence="5">
    <location>
        <begin position="142"/>
        <end position="162"/>
    </location>
</feature>
<sequence>MEPDFPLTAHSIRLATRPVNAKINLSVPIPKTRNPSISSSRTISVNVSQKVLTNKHKIDSERKYILSNSAEGKVLQAFKLPLAAKMNLSGPTSNTKDSERQKVLTKRTKMYSEKKHDLPSLTQGEMSLISTPPLPAKKDLVSPNSSRGNTSIFSSKKPSVNNKQKVLTNTPKLDSEREYFQPSLTEDKVLLVPTPPGKDYCNPKLMKPLNLKKEKHTFFKSNFMYNPQFQYHKTAVPSASAQHSHASNRFLQVAIKIIQNTLKKYNNYENYEQATGGNLLPAKQIYQEVHKYMETEGCQGEIAVNLTEDVISQASMGTVKRQPTMTINVSMAREKWLQGTLRHEIGTHYFRTVNNSKQPWNNSKGREKYGLEPANPTEEGLATIHSLLYHPDPDLCRVALLYYTIYKASSMSFSELFEHLKIFVRDPEARWYYCVRAKRGLTDTSQPGCCNKDQVYLEGVLQILRRRHTIDFKLLMAMGKVSYEDINRLKKTAVLSKPRLPQFLKDRNQYMMRLEKIMQVNELTDTLLKTLVD</sequence>
<dbReference type="InterPro" id="IPR012548">
    <property type="entry name" value="MATCAP"/>
</dbReference>
<evidence type="ECO:0000256" key="1">
    <source>
        <dbReference type="ARBA" id="ARBA00001947"/>
    </source>
</evidence>
<dbReference type="GO" id="GO:0006508">
    <property type="term" value="P:proteolysis"/>
    <property type="evidence" value="ECO:0007669"/>
    <property type="project" value="UniProtKB-KW"/>
</dbReference>
<evidence type="ECO:0000256" key="4">
    <source>
        <dbReference type="ARBA" id="ARBA00023049"/>
    </source>
</evidence>
<evidence type="ECO:0000313" key="6">
    <source>
        <dbReference type="EMBL" id="CAH2301545.1"/>
    </source>
</evidence>
<proteinExistence type="predicted"/>
<keyword evidence="7" id="KW-1185">Reference proteome</keyword>
<comment type="cofactor">
    <cofactor evidence="1">
        <name>Zn(2+)</name>
        <dbReference type="ChEBI" id="CHEBI:29105"/>
    </cofactor>
</comment>
<dbReference type="AlphaFoldDB" id="A0AAD1SHC7"/>
<feature type="region of interest" description="Disordered" evidence="5">
    <location>
        <begin position="134"/>
        <end position="162"/>
    </location>
</feature>
<dbReference type="PANTHER" id="PTHR31817">
    <property type="match status" value="1"/>
</dbReference>
<keyword evidence="4" id="KW-0482">Metalloprotease</keyword>
<organism evidence="6 7">
    <name type="scientific">Pelobates cultripes</name>
    <name type="common">Western spadefoot toad</name>
    <dbReference type="NCBI Taxonomy" id="61616"/>
    <lineage>
        <taxon>Eukaryota</taxon>
        <taxon>Metazoa</taxon>
        <taxon>Chordata</taxon>
        <taxon>Craniata</taxon>
        <taxon>Vertebrata</taxon>
        <taxon>Euteleostomi</taxon>
        <taxon>Amphibia</taxon>
        <taxon>Batrachia</taxon>
        <taxon>Anura</taxon>
        <taxon>Pelobatoidea</taxon>
        <taxon>Pelobatidae</taxon>
        <taxon>Pelobates</taxon>
    </lineage>
</organism>
<evidence type="ECO:0000256" key="3">
    <source>
        <dbReference type="ARBA" id="ARBA00022801"/>
    </source>
</evidence>
<dbReference type="SMART" id="SM01154">
    <property type="entry name" value="DUF1704"/>
    <property type="match status" value="1"/>
</dbReference>
<evidence type="ECO:0000313" key="7">
    <source>
        <dbReference type="Proteomes" id="UP001295444"/>
    </source>
</evidence>
<dbReference type="Proteomes" id="UP001295444">
    <property type="component" value="Chromosome 06"/>
</dbReference>
<keyword evidence="3" id="KW-0378">Hydrolase</keyword>
<keyword evidence="2" id="KW-0645">Protease</keyword>
<dbReference type="GO" id="GO:0008237">
    <property type="term" value="F:metallopeptidase activity"/>
    <property type="evidence" value="ECO:0007669"/>
    <property type="project" value="UniProtKB-KW"/>
</dbReference>
<dbReference type="Pfam" id="PF08014">
    <property type="entry name" value="MATCAP"/>
    <property type="match status" value="1"/>
</dbReference>
<accession>A0AAD1SHC7</accession>
<evidence type="ECO:0000256" key="5">
    <source>
        <dbReference type="SAM" id="MobiDB-lite"/>
    </source>
</evidence>